<accession>A0A2J7TLL7</accession>
<reference evidence="2 3" key="1">
    <citation type="submission" date="2017-10" db="EMBL/GenBank/DDBJ databases">
        <title>Genome announcement of Methylocella silvestris TVC from permafrost.</title>
        <authorList>
            <person name="Wang J."/>
            <person name="Geng K."/>
            <person name="Ul-Haque F."/>
            <person name="Crombie A.T."/>
            <person name="Street L.E."/>
            <person name="Wookey P.A."/>
            <person name="Murrell J.C."/>
            <person name="Pratscher J."/>
        </authorList>
    </citation>
    <scope>NUCLEOTIDE SEQUENCE [LARGE SCALE GENOMIC DNA]</scope>
    <source>
        <strain evidence="2 3">TVC</strain>
    </source>
</reference>
<evidence type="ECO:0000313" key="2">
    <source>
        <dbReference type="EMBL" id="PNG27660.1"/>
    </source>
</evidence>
<evidence type="ECO:0000256" key="1">
    <source>
        <dbReference type="SAM" id="SignalP"/>
    </source>
</evidence>
<dbReference type="AlphaFoldDB" id="A0A2J7TLL7"/>
<dbReference type="OrthoDB" id="8448706at2"/>
<organism evidence="2 3">
    <name type="scientific">Methylocella silvestris</name>
    <dbReference type="NCBI Taxonomy" id="199596"/>
    <lineage>
        <taxon>Bacteria</taxon>
        <taxon>Pseudomonadati</taxon>
        <taxon>Pseudomonadota</taxon>
        <taxon>Alphaproteobacteria</taxon>
        <taxon>Hyphomicrobiales</taxon>
        <taxon>Beijerinckiaceae</taxon>
        <taxon>Methylocella</taxon>
    </lineage>
</organism>
<dbReference type="EMBL" id="PDZR01000001">
    <property type="protein sequence ID" value="PNG27660.1"/>
    <property type="molecule type" value="Genomic_DNA"/>
</dbReference>
<evidence type="ECO:0000313" key="3">
    <source>
        <dbReference type="Proteomes" id="UP000236286"/>
    </source>
</evidence>
<proteinExistence type="predicted"/>
<keyword evidence="1" id="KW-0732">Signal</keyword>
<feature type="chain" id="PRO_5014332270" evidence="1">
    <location>
        <begin position="21"/>
        <end position="106"/>
    </location>
</feature>
<comment type="caution">
    <text evidence="2">The sequence shown here is derived from an EMBL/GenBank/DDBJ whole genome shotgun (WGS) entry which is preliminary data.</text>
</comment>
<sequence length="106" mass="11577">MLRFIKISVFFFSIVTAANAAESGTTYLFRVDCRDEAFVARWIPVPGDPDKDYFRSATGTLNLDCSISDYNPKTDRGLPQRICSDPGGVISGFPPALIVAGLTHCN</sequence>
<name>A0A2J7TLL7_METSI</name>
<feature type="signal peptide" evidence="1">
    <location>
        <begin position="1"/>
        <end position="20"/>
    </location>
</feature>
<gene>
    <name evidence="2" type="ORF">CR492_01735</name>
</gene>
<dbReference type="RefSeq" id="WP_102841968.1">
    <property type="nucleotide sequence ID" value="NZ_PDZR01000001.1"/>
</dbReference>
<protein>
    <submittedName>
        <fullName evidence="2">Uncharacterized protein</fullName>
    </submittedName>
</protein>
<dbReference type="Proteomes" id="UP000236286">
    <property type="component" value="Unassembled WGS sequence"/>
</dbReference>